<dbReference type="STRING" id="1903181.BTN85_1992"/>
<keyword evidence="2" id="KW-0342">GTP-binding</keyword>
<dbReference type="InParanoid" id="A0A1Q6DSN3"/>
<dbReference type="PANTHER" id="PTHR30314">
    <property type="entry name" value="CELL DIVISION PROTEIN FTSZ-RELATED"/>
    <property type="match status" value="1"/>
</dbReference>
<protein>
    <submittedName>
        <fullName evidence="4">Cell division GTPase FtsZ3</fullName>
    </submittedName>
</protein>
<name>A0A1Q6DSN3_METT1</name>
<dbReference type="InterPro" id="IPR008280">
    <property type="entry name" value="Tub_FtsZ_C"/>
</dbReference>
<evidence type="ECO:0000256" key="2">
    <source>
        <dbReference type="ARBA" id="ARBA00023134"/>
    </source>
</evidence>
<dbReference type="GO" id="GO:0005737">
    <property type="term" value="C:cytoplasm"/>
    <property type="evidence" value="ECO:0007669"/>
    <property type="project" value="TreeGrafter"/>
</dbReference>
<evidence type="ECO:0000313" key="4">
    <source>
        <dbReference type="EMBL" id="OKY77342.1"/>
    </source>
</evidence>
<dbReference type="GO" id="GO:0051301">
    <property type="term" value="P:cell division"/>
    <property type="evidence" value="ECO:0007669"/>
    <property type="project" value="UniProtKB-KW"/>
</dbReference>
<dbReference type="AlphaFoldDB" id="A0A1Q6DSN3"/>
<keyword evidence="1" id="KW-0547">Nucleotide-binding</keyword>
<evidence type="ECO:0000313" key="5">
    <source>
        <dbReference type="Proteomes" id="UP000185744"/>
    </source>
</evidence>
<keyword evidence="4" id="KW-0132">Cell division</keyword>
<sequence>MALNVLLIGVGQCGNRILDEINKQAFGGGRLSKYFGRQKFPSNVKTVAINTSRNDLKELEYTKAKDRLHITHLHGVGANREEGKKVYEKNKDSIFKKLEEDDHYDLCFIISSTGGGTGSSFSPPLAQDLKEKYDFQVHSISVLPFRSEGTIFLQNTAFTLRELSDSGLDSIILVDNEFLRKGKDEDIHSAYSRINQMVAERMLFLLKALDSEMMLVTDLGDFKTVMDSGNMFATIGFCNAGENMRVESAIKKSLSPNGLLFDSNIFNEASRAMVTIQGEKDSLDMDGITRIIDKLSDEIGHVFKGVVVTDSNPRVLSVVSLDSSEELDDVFDKAVEAVEIEKKKKELQEENDEVFSKIDGMEPEY</sequence>
<feature type="domain" description="Tubulin/FtsZ GTPase" evidence="3">
    <location>
        <begin position="4"/>
        <end position="213"/>
    </location>
</feature>
<keyword evidence="4" id="KW-0131">Cell cycle</keyword>
<dbReference type="InterPro" id="IPR045061">
    <property type="entry name" value="FtsZ/CetZ"/>
</dbReference>
<reference evidence="4" key="1">
    <citation type="submission" date="2016-12" db="EMBL/GenBank/DDBJ databases">
        <title>Discovery of methanogenic haloarchaea.</title>
        <authorList>
            <person name="Sorokin D.Y."/>
            <person name="Makarova K.S."/>
            <person name="Abbas B."/>
            <person name="Ferrer M."/>
            <person name="Golyshin P.N."/>
        </authorList>
    </citation>
    <scope>NUCLEOTIDE SEQUENCE [LARGE SCALE GENOMIC DNA]</scope>
    <source>
        <strain evidence="4">HMET1</strain>
    </source>
</reference>
<dbReference type="InterPro" id="IPR003008">
    <property type="entry name" value="Tubulin_FtsZ_GTPase"/>
</dbReference>
<dbReference type="InterPro" id="IPR036525">
    <property type="entry name" value="Tubulin/FtsZ_GTPase_sf"/>
</dbReference>
<evidence type="ECO:0000259" key="3">
    <source>
        <dbReference type="SMART" id="SM00864"/>
    </source>
</evidence>
<proteinExistence type="predicted"/>
<comment type="caution">
    <text evidence="4">The sequence shown here is derived from an EMBL/GenBank/DDBJ whole genome shotgun (WGS) entry which is preliminary data.</text>
</comment>
<dbReference type="Pfam" id="PF00091">
    <property type="entry name" value="Tubulin"/>
    <property type="match status" value="1"/>
</dbReference>
<dbReference type="SUPFAM" id="SSF55307">
    <property type="entry name" value="Tubulin C-terminal domain-like"/>
    <property type="match status" value="1"/>
</dbReference>
<organism evidence="4 5">
    <name type="scientific">Methanohalarchaeum thermophilum</name>
    <dbReference type="NCBI Taxonomy" id="1903181"/>
    <lineage>
        <taxon>Archaea</taxon>
        <taxon>Methanobacteriati</taxon>
        <taxon>Methanobacteriota</taxon>
        <taxon>Methanonatronarchaeia</taxon>
        <taxon>Methanonatronarchaeales</taxon>
        <taxon>Methanonatronarchaeaceae</taxon>
        <taxon>Candidatus Methanohalarchaeum</taxon>
    </lineage>
</organism>
<dbReference type="GO" id="GO:0003924">
    <property type="term" value="F:GTPase activity"/>
    <property type="evidence" value="ECO:0007669"/>
    <property type="project" value="InterPro"/>
</dbReference>
<dbReference type="GO" id="GO:0005525">
    <property type="term" value="F:GTP binding"/>
    <property type="evidence" value="ECO:0007669"/>
    <property type="project" value="UniProtKB-KW"/>
</dbReference>
<dbReference type="SMART" id="SM00864">
    <property type="entry name" value="Tubulin"/>
    <property type="match status" value="1"/>
</dbReference>
<dbReference type="GO" id="GO:0032153">
    <property type="term" value="C:cell division site"/>
    <property type="evidence" value="ECO:0007669"/>
    <property type="project" value="TreeGrafter"/>
</dbReference>
<keyword evidence="5" id="KW-1185">Reference proteome</keyword>
<dbReference type="Proteomes" id="UP000185744">
    <property type="component" value="Unassembled WGS sequence"/>
</dbReference>
<dbReference type="SUPFAM" id="SSF52490">
    <property type="entry name" value="Tubulin nucleotide-binding domain-like"/>
    <property type="match status" value="1"/>
</dbReference>
<gene>
    <name evidence="4" type="ORF">BTN85_1992</name>
</gene>
<accession>A0A1Q6DSN3</accession>
<dbReference type="EMBL" id="MSDW01000002">
    <property type="protein sequence ID" value="OKY77342.1"/>
    <property type="molecule type" value="Genomic_DNA"/>
</dbReference>
<evidence type="ECO:0000256" key="1">
    <source>
        <dbReference type="ARBA" id="ARBA00022741"/>
    </source>
</evidence>
<dbReference type="PANTHER" id="PTHR30314:SF10">
    <property type="entry name" value="TUBULIN-LIKE PROTEIN CETZ"/>
    <property type="match status" value="1"/>
</dbReference>
<dbReference type="Gene3D" id="3.40.50.1440">
    <property type="entry name" value="Tubulin/FtsZ, GTPase domain"/>
    <property type="match status" value="1"/>
</dbReference>